<comment type="caution">
    <text evidence="1">The sequence shown here is derived from an EMBL/GenBank/DDBJ whole genome shotgun (WGS) entry which is preliminary data.</text>
</comment>
<reference evidence="1 2" key="1">
    <citation type="journal article" date="2013" name="Curr. Biol.">
        <title>The Genome of the Foraminiferan Reticulomyxa filosa.</title>
        <authorList>
            <person name="Glockner G."/>
            <person name="Hulsmann N."/>
            <person name="Schleicher M."/>
            <person name="Noegel A.A."/>
            <person name="Eichinger L."/>
            <person name="Gallinger C."/>
            <person name="Pawlowski J."/>
            <person name="Sierra R."/>
            <person name="Euteneuer U."/>
            <person name="Pillet L."/>
            <person name="Moustafa A."/>
            <person name="Platzer M."/>
            <person name="Groth M."/>
            <person name="Szafranski K."/>
            <person name="Schliwa M."/>
        </authorList>
    </citation>
    <scope>NUCLEOTIDE SEQUENCE [LARGE SCALE GENOMIC DNA]</scope>
</reference>
<feature type="non-terminal residue" evidence="1">
    <location>
        <position position="1"/>
    </location>
</feature>
<proteinExistence type="predicted"/>
<dbReference type="Proteomes" id="UP000023152">
    <property type="component" value="Unassembled WGS sequence"/>
</dbReference>
<dbReference type="EMBL" id="ASPP01027753">
    <property type="protein sequence ID" value="ETO05814.1"/>
    <property type="molecule type" value="Genomic_DNA"/>
</dbReference>
<evidence type="ECO:0000313" key="2">
    <source>
        <dbReference type="Proteomes" id="UP000023152"/>
    </source>
</evidence>
<dbReference type="AlphaFoldDB" id="X6LW12"/>
<accession>X6LW12</accession>
<evidence type="ECO:0000313" key="1">
    <source>
        <dbReference type="EMBL" id="ETO05814.1"/>
    </source>
</evidence>
<dbReference type="InterPro" id="IPR029063">
    <property type="entry name" value="SAM-dependent_MTases_sf"/>
</dbReference>
<name>X6LW12_RETFI</name>
<dbReference type="SUPFAM" id="SSF53335">
    <property type="entry name" value="S-adenosyl-L-methionine-dependent methyltransferases"/>
    <property type="match status" value="1"/>
</dbReference>
<protein>
    <submittedName>
        <fullName evidence="1">Uncharacterized protein</fullName>
    </submittedName>
</protein>
<gene>
    <name evidence="1" type="ORF">RFI_31582</name>
</gene>
<sequence length="429" mass="50885">HNAFEFKPSQIILEERGILNESTFTVSLENFPSQSKYYVEIPQEHISEFMEMYRDLINQYRRNNDHWNLLLPRRVCISSFAPLSHRNYWNRLYKDLEIMQNVHSEDSATKAKKACADLEWIDADFQIEYILDIGFGKGSLLKSFVRHLQPCYVFAIDASTDIFHECVHKTLIGDLIREMEGKRSKNGPNWPDILHWNKQNGSKNKRPFHLIMQNMDIIQWLKTYRFGSTEKRYDISQIENRNQIQCKLCQKRIKKLDELKNGKFGTHNLKDNLRLYCQADTEIWRNNNNIVSKFEICSYCFSFPKSPFATDNISSILASATNTKIQNNEQCELCVNQNVKNITFDLAICYDLALYLNDKDLKFVLKELSYKAKYLYFDVPLPNDYNQAKQDYNWTDPYAIIRTEVEYENMLSEHFIPKKRTCLYRSKYI</sequence>
<organism evidence="1 2">
    <name type="scientific">Reticulomyxa filosa</name>
    <dbReference type="NCBI Taxonomy" id="46433"/>
    <lineage>
        <taxon>Eukaryota</taxon>
        <taxon>Sar</taxon>
        <taxon>Rhizaria</taxon>
        <taxon>Retaria</taxon>
        <taxon>Foraminifera</taxon>
        <taxon>Monothalamids</taxon>
        <taxon>Reticulomyxidae</taxon>
        <taxon>Reticulomyxa</taxon>
    </lineage>
</organism>
<keyword evidence="2" id="KW-1185">Reference proteome</keyword>